<dbReference type="HOGENOM" id="CLU_2639867_0_0_1"/>
<dbReference type="AlphaFoldDB" id="A0A024S2U6"/>
<accession>A0A024S2U6</accession>
<gene>
    <name evidence="2" type="ORF">M419DRAFT_120374</name>
</gene>
<name>A0A024S2U6_HYPJR</name>
<evidence type="ECO:0000313" key="3">
    <source>
        <dbReference type="Proteomes" id="UP000024376"/>
    </source>
</evidence>
<dbReference type="EMBL" id="KI911160">
    <property type="protein sequence ID" value="ETR98785.1"/>
    <property type="molecule type" value="Genomic_DNA"/>
</dbReference>
<dbReference type="Proteomes" id="UP000024376">
    <property type="component" value="Unassembled WGS sequence"/>
</dbReference>
<organism evidence="2 3">
    <name type="scientific">Hypocrea jecorina (strain ATCC 56765 / BCRC 32924 / NRRL 11460 / Rut C-30)</name>
    <name type="common">Trichoderma reesei</name>
    <dbReference type="NCBI Taxonomy" id="1344414"/>
    <lineage>
        <taxon>Eukaryota</taxon>
        <taxon>Fungi</taxon>
        <taxon>Dikarya</taxon>
        <taxon>Ascomycota</taxon>
        <taxon>Pezizomycotina</taxon>
        <taxon>Sordariomycetes</taxon>
        <taxon>Hypocreomycetidae</taxon>
        <taxon>Hypocreales</taxon>
        <taxon>Hypocreaceae</taxon>
        <taxon>Trichoderma</taxon>
    </lineage>
</organism>
<reference evidence="3" key="1">
    <citation type="journal article" date="2013" name="Ind. Biotechnol.">
        <title>Comparative genomics analysis of Trichoderma reesei strains.</title>
        <authorList>
            <person name="Koike H."/>
            <person name="Aerts A."/>
            <person name="LaButti K."/>
            <person name="Grigoriev I.V."/>
            <person name="Baker S.E."/>
        </authorList>
    </citation>
    <scope>NUCLEOTIDE SEQUENCE [LARGE SCALE GENOMIC DNA]</scope>
    <source>
        <strain evidence="3">ATCC 56765 / BCRC 32924 / NRRL 11460 / Rut C-30</strain>
    </source>
</reference>
<dbReference type="KEGG" id="trr:M419DRAFT_120374"/>
<sequence>MNDPGSRHSSRGGCGSRSSSGKQSNLVELLRQSWCQGLLSILRIVRRQRLSNGLHIGFGRNNRLLNFPDFVYHILLD</sequence>
<evidence type="ECO:0000313" key="2">
    <source>
        <dbReference type="EMBL" id="ETR98785.1"/>
    </source>
</evidence>
<proteinExistence type="predicted"/>
<feature type="region of interest" description="Disordered" evidence="1">
    <location>
        <begin position="1"/>
        <end position="23"/>
    </location>
</feature>
<protein>
    <submittedName>
        <fullName evidence="2">Uncharacterized protein</fullName>
    </submittedName>
</protein>
<evidence type="ECO:0000256" key="1">
    <source>
        <dbReference type="SAM" id="MobiDB-lite"/>
    </source>
</evidence>